<dbReference type="PROSITE" id="PS51253">
    <property type="entry name" value="HTH_CENPB"/>
    <property type="match status" value="1"/>
</dbReference>
<organism evidence="3 5">
    <name type="scientific">Rotaria sordida</name>
    <dbReference type="NCBI Taxonomy" id="392033"/>
    <lineage>
        <taxon>Eukaryota</taxon>
        <taxon>Metazoa</taxon>
        <taxon>Spiralia</taxon>
        <taxon>Gnathifera</taxon>
        <taxon>Rotifera</taxon>
        <taxon>Eurotatoria</taxon>
        <taxon>Bdelloidea</taxon>
        <taxon>Philodinida</taxon>
        <taxon>Philodinidae</taxon>
        <taxon>Rotaria</taxon>
    </lineage>
</organism>
<dbReference type="EMBL" id="CAJNOT010007433">
    <property type="protein sequence ID" value="CAF1506191.1"/>
    <property type="molecule type" value="Genomic_DNA"/>
</dbReference>
<feature type="non-terminal residue" evidence="3">
    <location>
        <position position="121"/>
    </location>
</feature>
<dbReference type="Proteomes" id="UP000663836">
    <property type="component" value="Unassembled WGS sequence"/>
</dbReference>
<evidence type="ECO:0000313" key="4">
    <source>
        <dbReference type="EMBL" id="CAF4197183.1"/>
    </source>
</evidence>
<accession>A0A815TNB8</accession>
<evidence type="ECO:0000313" key="3">
    <source>
        <dbReference type="EMBL" id="CAF1506191.1"/>
    </source>
</evidence>
<comment type="caution">
    <text evidence="3">The sequence shown here is derived from an EMBL/GenBank/DDBJ whole genome shotgun (WGS) entry which is preliminary data.</text>
</comment>
<dbReference type="Pfam" id="PF03221">
    <property type="entry name" value="HTH_Tnp_Tc5"/>
    <property type="match status" value="1"/>
</dbReference>
<sequence length="121" mass="14208">MVSRHHLTLNKKIQLISDNKDDLGLTQRTLAEKYGITLGSVYNILKRKEAFLHDYQTNQNQNTKRKFKSFDSVKLDEQIYEWFVQQRSRNIPISGTILQEKAREISQSLGDEFNEFKASNE</sequence>
<proteinExistence type="predicted"/>
<dbReference type="Proteomes" id="UP000663864">
    <property type="component" value="Unassembled WGS sequence"/>
</dbReference>
<name>A0A815TNB8_9BILA</name>
<dbReference type="InterPro" id="IPR009057">
    <property type="entry name" value="Homeodomain-like_sf"/>
</dbReference>
<dbReference type="PANTHER" id="PTHR19303">
    <property type="entry name" value="TRANSPOSON"/>
    <property type="match status" value="1"/>
</dbReference>
<dbReference type="GO" id="GO:0005634">
    <property type="term" value="C:nucleus"/>
    <property type="evidence" value="ECO:0007669"/>
    <property type="project" value="TreeGrafter"/>
</dbReference>
<gene>
    <name evidence="4" type="ORF">JBS370_LOCUS36334</name>
    <name evidence="3" type="ORF">ZHD862_LOCUS37687</name>
</gene>
<evidence type="ECO:0000256" key="1">
    <source>
        <dbReference type="ARBA" id="ARBA00023125"/>
    </source>
</evidence>
<dbReference type="GO" id="GO:0003677">
    <property type="term" value="F:DNA binding"/>
    <property type="evidence" value="ECO:0007669"/>
    <property type="project" value="UniProtKB-KW"/>
</dbReference>
<reference evidence="3" key="1">
    <citation type="submission" date="2021-02" db="EMBL/GenBank/DDBJ databases">
        <authorList>
            <person name="Nowell W R."/>
        </authorList>
    </citation>
    <scope>NUCLEOTIDE SEQUENCE</scope>
</reference>
<keyword evidence="1" id="KW-0238">DNA-binding</keyword>
<dbReference type="InterPro" id="IPR050863">
    <property type="entry name" value="CenT-Element_Derived"/>
</dbReference>
<dbReference type="SUPFAM" id="SSF46689">
    <property type="entry name" value="Homeodomain-like"/>
    <property type="match status" value="2"/>
</dbReference>
<evidence type="ECO:0000259" key="2">
    <source>
        <dbReference type="PROSITE" id="PS51253"/>
    </source>
</evidence>
<dbReference type="Gene3D" id="1.10.10.60">
    <property type="entry name" value="Homeodomain-like"/>
    <property type="match status" value="2"/>
</dbReference>
<dbReference type="InterPro" id="IPR006600">
    <property type="entry name" value="HTH_CenpB_DNA-bd_dom"/>
</dbReference>
<evidence type="ECO:0000313" key="5">
    <source>
        <dbReference type="Proteomes" id="UP000663864"/>
    </source>
</evidence>
<protein>
    <recommendedName>
        <fullName evidence="2">HTH CENPB-type domain-containing protein</fullName>
    </recommendedName>
</protein>
<dbReference type="EMBL" id="CAJOBD010014142">
    <property type="protein sequence ID" value="CAF4197183.1"/>
    <property type="molecule type" value="Genomic_DNA"/>
</dbReference>
<feature type="domain" description="HTH CENPB-type" evidence="2">
    <location>
        <begin position="63"/>
        <end position="121"/>
    </location>
</feature>
<dbReference type="PANTHER" id="PTHR19303:SF73">
    <property type="entry name" value="PROTEIN PDC2"/>
    <property type="match status" value="1"/>
</dbReference>
<dbReference type="AlphaFoldDB" id="A0A815TNB8"/>